<reference evidence="1 2" key="1">
    <citation type="submission" date="2013-03" db="EMBL/GenBank/DDBJ databases">
        <authorList>
            <person name="Warren W."/>
            <person name="Wilson R.K."/>
        </authorList>
    </citation>
    <scope>NUCLEOTIDE SEQUENCE</scope>
</reference>
<dbReference type="PANTHER" id="PTHR46254">
    <property type="entry name" value="PROTEIN GVQW1-RELATED"/>
    <property type="match status" value="1"/>
</dbReference>
<sequence>MQASLTLATLPYRPALSMHDFFFFSFCDGVSLYLQAGVQWRDLSLLQPLPPGLKRFSYFSLLNSWDYRCTPPWVANFYIFSRDGILPGWPGWSPTPELNGSCL</sequence>
<name>A0A7N9CG65_MACFA</name>
<organism evidence="1 2">
    <name type="scientific">Macaca fascicularis</name>
    <name type="common">Crab-eating macaque</name>
    <name type="synonym">Cynomolgus monkey</name>
    <dbReference type="NCBI Taxonomy" id="9541"/>
    <lineage>
        <taxon>Eukaryota</taxon>
        <taxon>Metazoa</taxon>
        <taxon>Chordata</taxon>
        <taxon>Craniata</taxon>
        <taxon>Vertebrata</taxon>
        <taxon>Euteleostomi</taxon>
        <taxon>Mammalia</taxon>
        <taxon>Eutheria</taxon>
        <taxon>Euarchontoglires</taxon>
        <taxon>Primates</taxon>
        <taxon>Haplorrhini</taxon>
        <taxon>Catarrhini</taxon>
        <taxon>Cercopithecidae</taxon>
        <taxon>Cercopithecinae</taxon>
        <taxon>Macaca</taxon>
    </lineage>
</organism>
<accession>A0A7N9CG65</accession>
<dbReference type="AlphaFoldDB" id="A0A7N9CG65"/>
<evidence type="ECO:0000313" key="2">
    <source>
        <dbReference type="Proteomes" id="UP000233100"/>
    </source>
</evidence>
<dbReference type="Proteomes" id="UP000233100">
    <property type="component" value="Chromosome 20"/>
</dbReference>
<dbReference type="GeneTree" id="ENSGT00940000161627"/>
<dbReference type="Ensembl" id="ENSMFAT00000087530.1">
    <property type="protein sequence ID" value="ENSMFAP00000049746.1"/>
    <property type="gene ID" value="ENSMFAG00000064856.1"/>
</dbReference>
<protein>
    <submittedName>
        <fullName evidence="1">Uncharacterized protein</fullName>
    </submittedName>
</protein>
<reference evidence="1" key="3">
    <citation type="submission" date="2025-09" db="UniProtKB">
        <authorList>
            <consortium name="Ensembl"/>
        </authorList>
    </citation>
    <scope>IDENTIFICATION</scope>
</reference>
<proteinExistence type="predicted"/>
<evidence type="ECO:0000313" key="1">
    <source>
        <dbReference type="Ensembl" id="ENSMFAP00000049746.1"/>
    </source>
</evidence>
<reference evidence="1" key="2">
    <citation type="submission" date="2025-08" db="UniProtKB">
        <authorList>
            <consortium name="Ensembl"/>
        </authorList>
    </citation>
    <scope>IDENTIFICATION</scope>
</reference>
<keyword evidence="2" id="KW-1185">Reference proteome</keyword>